<dbReference type="Gene3D" id="2.40.160.90">
    <property type="match status" value="1"/>
</dbReference>
<evidence type="ECO:0000313" key="2">
    <source>
        <dbReference type="EMBL" id="WZU68872.1"/>
    </source>
</evidence>
<dbReference type="PROSITE" id="PS51257">
    <property type="entry name" value="PROKAR_LIPOPROTEIN"/>
    <property type="match status" value="1"/>
</dbReference>
<dbReference type="EMBL" id="CP151767">
    <property type="protein sequence ID" value="WZU68872.1"/>
    <property type="molecule type" value="Genomic_DNA"/>
</dbReference>
<gene>
    <name evidence="2" type="ORF">AABB31_08410</name>
</gene>
<dbReference type="InterPro" id="IPR001677">
    <property type="entry name" value="TbpB_B_D"/>
</dbReference>
<evidence type="ECO:0000259" key="1">
    <source>
        <dbReference type="Pfam" id="PF01298"/>
    </source>
</evidence>
<evidence type="ECO:0000313" key="3">
    <source>
        <dbReference type="Proteomes" id="UP001470809"/>
    </source>
</evidence>
<dbReference type="Proteomes" id="UP001470809">
    <property type="component" value="Chromosome"/>
</dbReference>
<organism evidence="2 3">
    <name type="scientific">Yoonia rhodophyticola</name>
    <dbReference type="NCBI Taxonomy" id="3137370"/>
    <lineage>
        <taxon>Bacteria</taxon>
        <taxon>Pseudomonadati</taxon>
        <taxon>Pseudomonadota</taxon>
        <taxon>Alphaproteobacteria</taxon>
        <taxon>Rhodobacterales</taxon>
        <taxon>Paracoccaceae</taxon>
        <taxon>Yoonia</taxon>
    </lineage>
</organism>
<name>A0AAN0MFR4_9RHOB</name>
<sequence length="312" mass="31519">MAVTFSRSLVIVAGAALAGCGGGGGGDGGPANRALPGANGLDYGFAGQRLDEAETVEVSARAALLQDGADPFIGPTQITFGPGFFSNPPSGQSAEVEIFGEPVTITNGEGTLSNGQTVRINFDPTAAGTYAGAISLISYGSQQPGPPPFANDGEEHFVFGFETNPDTIEDFRGIRGTAVYAGSFSASGIVYDDVDNIVGDLGTEMTGTVTFDVGFDTGTVGGTLEGTYTTGTTPVDVSLILDENITDLNNTGFAGILECGTAPNCSSISTVEGDFFGPNAEELGGVVSLNVINDVGGADLNYTGAGSFIVTE</sequence>
<dbReference type="SUPFAM" id="SSF56925">
    <property type="entry name" value="OMPA-like"/>
    <property type="match status" value="1"/>
</dbReference>
<dbReference type="InterPro" id="IPR011250">
    <property type="entry name" value="OMP/PagP_B-barrel"/>
</dbReference>
<reference evidence="3" key="1">
    <citation type="submission" date="2024-04" db="EMBL/GenBank/DDBJ databases">
        <title>Phylogenomic analyses of a clade within the roseobacter group suggest taxonomic reassignments of species of the genera Aestuariivita, Citreicella, Loktanella, Nautella, Pelagibaca, Ruegeria, Thalassobius, Thiobacimonas and Tropicibacter, and the proposal o.</title>
        <authorList>
            <person name="Jeon C.O."/>
        </authorList>
    </citation>
    <scope>NUCLEOTIDE SEQUENCE [LARGE SCALE GENOMIC DNA]</scope>
    <source>
        <strain evidence="3">SS1-5</strain>
    </source>
</reference>
<dbReference type="Pfam" id="PF01298">
    <property type="entry name" value="TbpB_B_D"/>
    <property type="match status" value="1"/>
</dbReference>
<feature type="domain" description="Transferrin-binding protein B C-lobe/N-lobe beta-barrel" evidence="1">
    <location>
        <begin position="175"/>
        <end position="297"/>
    </location>
</feature>
<accession>A0AAN0MFR4</accession>
<reference evidence="2 3" key="2">
    <citation type="submission" date="2024-08" db="EMBL/GenBank/DDBJ databases">
        <title>Phylogenomic analyses of a clade within the roseobacter group suggest taxonomic reassignments of species of the genera Aestuariivita, Citreicella, Loktanella, Nautella, Pelagibaca, Ruegeria, Thalassobius, Thiobacimonas and Tropicibacter, and the proposal o.</title>
        <authorList>
            <person name="Jeon C.O."/>
        </authorList>
    </citation>
    <scope>NUCLEOTIDE SEQUENCE [LARGE SCALE GENOMIC DNA]</scope>
    <source>
        <strain evidence="2 3">SS1-5</strain>
    </source>
</reference>
<protein>
    <submittedName>
        <fullName evidence="2">Transferrin-binding protein-like solute binding protein</fullName>
    </submittedName>
</protein>
<keyword evidence="3" id="KW-1185">Reference proteome</keyword>
<dbReference type="AlphaFoldDB" id="A0AAN0MFR4"/>
<dbReference type="KEGG" id="yrh:AABB31_08410"/>
<proteinExistence type="predicted"/>
<dbReference type="RefSeq" id="WP_342078165.1">
    <property type="nucleotide sequence ID" value="NZ_CP151767.2"/>
</dbReference>